<evidence type="ECO:0000256" key="1">
    <source>
        <dbReference type="ARBA" id="ARBA00004610"/>
    </source>
</evidence>
<dbReference type="PRINTS" id="PR01262">
    <property type="entry name" value="INNEXIN"/>
</dbReference>
<keyword evidence="10 12" id="KW-0472">Membrane</keyword>
<feature type="transmembrane region" description="Helical" evidence="12">
    <location>
        <begin position="112"/>
        <end position="134"/>
    </location>
</feature>
<comment type="similarity">
    <text evidence="12">Belongs to the pannexin family.</text>
</comment>
<evidence type="ECO:0000256" key="7">
    <source>
        <dbReference type="ARBA" id="ARBA00022949"/>
    </source>
</evidence>
<dbReference type="GO" id="GO:0005243">
    <property type="term" value="F:gap junction channel activity"/>
    <property type="evidence" value="ECO:0007669"/>
    <property type="project" value="TreeGrafter"/>
</dbReference>
<dbReference type="OrthoDB" id="5867527at2759"/>
<evidence type="ECO:0000256" key="4">
    <source>
        <dbReference type="ARBA" id="ARBA00022475"/>
    </source>
</evidence>
<dbReference type="GO" id="GO:0005886">
    <property type="term" value="C:plasma membrane"/>
    <property type="evidence" value="ECO:0007669"/>
    <property type="project" value="UniProtKB-SubCell"/>
</dbReference>
<accession>A0A443S6K1</accession>
<dbReference type="VEuPathDB" id="VectorBase:LDEU008995"/>
<dbReference type="PROSITE" id="PS51013">
    <property type="entry name" value="PANNEXIN"/>
    <property type="match status" value="1"/>
</dbReference>
<name>A0A443S6K1_9ACAR</name>
<organism evidence="13 14">
    <name type="scientific">Leptotrombidium deliense</name>
    <dbReference type="NCBI Taxonomy" id="299467"/>
    <lineage>
        <taxon>Eukaryota</taxon>
        <taxon>Metazoa</taxon>
        <taxon>Ecdysozoa</taxon>
        <taxon>Arthropoda</taxon>
        <taxon>Chelicerata</taxon>
        <taxon>Arachnida</taxon>
        <taxon>Acari</taxon>
        <taxon>Acariformes</taxon>
        <taxon>Trombidiformes</taxon>
        <taxon>Prostigmata</taxon>
        <taxon>Anystina</taxon>
        <taxon>Parasitengona</taxon>
        <taxon>Trombiculoidea</taxon>
        <taxon>Trombiculidae</taxon>
        <taxon>Leptotrombidium</taxon>
    </lineage>
</organism>
<dbReference type="GO" id="GO:0007602">
    <property type="term" value="P:phototransduction"/>
    <property type="evidence" value="ECO:0007669"/>
    <property type="project" value="TreeGrafter"/>
</dbReference>
<evidence type="ECO:0000256" key="8">
    <source>
        <dbReference type="ARBA" id="ARBA00022989"/>
    </source>
</evidence>
<feature type="transmembrane region" description="Helical" evidence="12">
    <location>
        <begin position="271"/>
        <end position="295"/>
    </location>
</feature>
<dbReference type="Proteomes" id="UP000288716">
    <property type="component" value="Unassembled WGS sequence"/>
</dbReference>
<comment type="subcellular location">
    <subcellularLocation>
        <location evidence="1">Cell junction</location>
        <location evidence="1">Gap junction</location>
    </subcellularLocation>
    <subcellularLocation>
        <location evidence="2 12">Cell membrane</location>
        <topology evidence="2 12">Multi-pass membrane protein</topology>
    </subcellularLocation>
</comment>
<dbReference type="PANTHER" id="PTHR11893">
    <property type="entry name" value="INNEXIN"/>
    <property type="match status" value="1"/>
</dbReference>
<evidence type="ECO:0000313" key="14">
    <source>
        <dbReference type="Proteomes" id="UP000288716"/>
    </source>
</evidence>
<gene>
    <name evidence="12" type="primary">inx</name>
    <name evidence="13" type="ORF">B4U80_00184</name>
</gene>
<keyword evidence="14" id="KW-1185">Reference proteome</keyword>
<dbReference type="PANTHER" id="PTHR11893:SF41">
    <property type="entry name" value="INNEXIN INX2"/>
    <property type="match status" value="1"/>
</dbReference>
<keyword evidence="8 12" id="KW-1133">Transmembrane helix</keyword>
<keyword evidence="9 12" id="KW-0406">Ion transport</keyword>
<dbReference type="InterPro" id="IPR000990">
    <property type="entry name" value="Innexin"/>
</dbReference>
<dbReference type="GO" id="GO:0005921">
    <property type="term" value="C:gap junction"/>
    <property type="evidence" value="ECO:0007669"/>
    <property type="project" value="UniProtKB-SubCell"/>
</dbReference>
<evidence type="ECO:0000256" key="6">
    <source>
        <dbReference type="ARBA" id="ARBA00022868"/>
    </source>
</evidence>
<keyword evidence="7" id="KW-0965">Cell junction</keyword>
<evidence type="ECO:0000256" key="5">
    <source>
        <dbReference type="ARBA" id="ARBA00022692"/>
    </source>
</evidence>
<comment type="caution">
    <text evidence="12">Lacks conserved residue(s) required for the propagation of feature annotation.</text>
</comment>
<evidence type="ECO:0000256" key="2">
    <source>
        <dbReference type="ARBA" id="ARBA00004651"/>
    </source>
</evidence>
<proteinExistence type="inferred from homology"/>
<keyword evidence="5 12" id="KW-0812">Transmembrane</keyword>
<evidence type="ECO:0000256" key="10">
    <source>
        <dbReference type="ARBA" id="ARBA00023136"/>
    </source>
</evidence>
<protein>
    <recommendedName>
        <fullName evidence="12">Innexin</fullName>
    </recommendedName>
</protein>
<keyword evidence="3 12" id="KW-0813">Transport</keyword>
<keyword evidence="6" id="KW-0303">Gap junction</keyword>
<evidence type="ECO:0000313" key="13">
    <source>
        <dbReference type="EMBL" id="RWS23045.1"/>
    </source>
</evidence>
<evidence type="ECO:0000256" key="12">
    <source>
        <dbReference type="RuleBase" id="RU010713"/>
    </source>
</evidence>
<comment type="caution">
    <text evidence="13">The sequence shown here is derived from an EMBL/GenBank/DDBJ whole genome shotgun (WGS) entry which is preliminary data.</text>
</comment>
<keyword evidence="11 12" id="KW-0407">Ion channel</keyword>
<keyword evidence="4" id="KW-1003">Cell membrane</keyword>
<sequence length="371" mass="43551">MGDNVLGVFGSLKKVLKLDQVAIDNNVFRLHYKVTVLTMLACSLLVTSKQFFGDPIDCISKDDVPNQVLDTFCWIHATFTLPKAFKSKVGKEVVAPGVDKHLPGDQKIYHKYYQWVCLVLFLQAMSFYVPRYLWKMWEGGRMRNLVLNLHIPILEDEQKKSSVKVLATYLRQHIRLHNVYFYRFVFCEVLNFLNVIIQLYVMDLFFGGAFSTFGLEVLKFSETETEWRTDPMVLVFPRMTKCTFHRFSSDGSVMKYDALCILPLNIINEKIYIFLWFWLLIVALLTGVTIVYRIAMIFLPNIRYMVLRSRARLTDRYHLQIVTDVSKIGDWFVFYLLAKNMDPLNYRELMQELAKEVTEEGKSFIEREKEP</sequence>
<evidence type="ECO:0000256" key="9">
    <source>
        <dbReference type="ARBA" id="ARBA00023065"/>
    </source>
</evidence>
<reference evidence="13 14" key="1">
    <citation type="journal article" date="2018" name="Gigascience">
        <title>Genomes of trombidid mites reveal novel predicted allergens and laterally-transferred genes associated with secondary metabolism.</title>
        <authorList>
            <person name="Dong X."/>
            <person name="Chaisiri K."/>
            <person name="Xia D."/>
            <person name="Armstrong S.D."/>
            <person name="Fang Y."/>
            <person name="Donnelly M.J."/>
            <person name="Kadowaki T."/>
            <person name="McGarry J.W."/>
            <person name="Darby A.C."/>
            <person name="Makepeace B.L."/>
        </authorList>
    </citation>
    <scope>NUCLEOTIDE SEQUENCE [LARGE SCALE GENOMIC DNA]</scope>
    <source>
        <strain evidence="13">UoL-UT</strain>
    </source>
</reference>
<evidence type="ECO:0000256" key="11">
    <source>
        <dbReference type="ARBA" id="ARBA00023303"/>
    </source>
</evidence>
<dbReference type="STRING" id="299467.A0A443S6K1"/>
<dbReference type="EMBL" id="NCKV01007255">
    <property type="protein sequence ID" value="RWS23045.1"/>
    <property type="molecule type" value="Genomic_DNA"/>
</dbReference>
<dbReference type="GO" id="GO:0034220">
    <property type="term" value="P:monoatomic ion transmembrane transport"/>
    <property type="evidence" value="ECO:0007669"/>
    <property type="project" value="UniProtKB-KW"/>
</dbReference>
<feature type="transmembrane region" description="Helical" evidence="12">
    <location>
        <begin position="180"/>
        <end position="201"/>
    </location>
</feature>
<evidence type="ECO:0000256" key="3">
    <source>
        <dbReference type="ARBA" id="ARBA00022448"/>
    </source>
</evidence>
<dbReference type="AlphaFoldDB" id="A0A443S6K1"/>
<comment type="function">
    <text evidence="12">Structural component of the gap junctions.</text>
</comment>
<dbReference type="Pfam" id="PF00876">
    <property type="entry name" value="Innexin"/>
    <property type="match status" value="1"/>
</dbReference>